<keyword evidence="2" id="KW-1185">Reference proteome</keyword>
<dbReference type="AlphaFoldDB" id="E3L5E9"/>
<evidence type="ECO:0000313" key="2">
    <source>
        <dbReference type="Proteomes" id="UP000008783"/>
    </source>
</evidence>
<name>E3L5E9_PUCGT</name>
<dbReference type="HOGENOM" id="CLU_1982668_0_0_1"/>
<proteinExistence type="predicted"/>
<sequence>MSDIPVVAATVFRTPSPLLAPPIPHSPRNFPLHEIRDLDVDVILDPRLRYNPFRFFPVHTLPVTPPANPPSLPRRMFESVFIDLVDRLRHLLAMLSAGQPIYHQLDVVEFTLNSVCDWFYVYQAFE</sequence>
<accession>E3L5E9</accession>
<dbReference type="OrthoDB" id="10403365at2759"/>
<gene>
    <name evidence="1" type="ORF">PGTG_17774</name>
</gene>
<reference key="1">
    <citation type="submission" date="2007-01" db="EMBL/GenBank/DDBJ databases">
        <title>The Genome Sequence of Puccinia graminis f. sp. tritici Strain CRL 75-36-700-3.</title>
        <authorList>
            <consortium name="The Broad Institute Genome Sequencing Platform"/>
            <person name="Birren B."/>
            <person name="Lander E."/>
            <person name="Galagan J."/>
            <person name="Nusbaum C."/>
            <person name="Devon K."/>
            <person name="Cuomo C."/>
            <person name="Jaffe D."/>
            <person name="Butler J."/>
            <person name="Alvarez P."/>
            <person name="Gnerre S."/>
            <person name="Grabherr M."/>
            <person name="Mauceli E."/>
            <person name="Brockman W."/>
            <person name="Young S."/>
            <person name="LaButti K."/>
            <person name="Sykes S."/>
            <person name="DeCaprio D."/>
            <person name="Crawford M."/>
            <person name="Koehrsen M."/>
            <person name="Engels R."/>
            <person name="Montgomery P."/>
            <person name="Pearson M."/>
            <person name="Howarth C."/>
            <person name="Larson L."/>
            <person name="White J."/>
            <person name="Zeng Q."/>
            <person name="Kodira C."/>
            <person name="Yandava C."/>
            <person name="Alvarado L."/>
            <person name="O'Leary S."/>
            <person name="Szabo L."/>
            <person name="Dean R."/>
            <person name="Schein J."/>
        </authorList>
    </citation>
    <scope>NUCLEOTIDE SEQUENCE</scope>
    <source>
        <strain>CRL 75-36-700-3</strain>
    </source>
</reference>
<dbReference type="KEGG" id="pgr:PGTG_17774"/>
<dbReference type="Proteomes" id="UP000008783">
    <property type="component" value="Unassembled WGS sequence"/>
</dbReference>
<dbReference type="RefSeq" id="XP_003336193.2">
    <property type="nucleotide sequence ID" value="XM_003336145.2"/>
</dbReference>
<protein>
    <submittedName>
        <fullName evidence="1">Uncharacterized protein</fullName>
    </submittedName>
</protein>
<organism evidence="1 2">
    <name type="scientific">Puccinia graminis f. sp. tritici (strain CRL 75-36-700-3 / race SCCL)</name>
    <name type="common">Black stem rust fungus</name>
    <dbReference type="NCBI Taxonomy" id="418459"/>
    <lineage>
        <taxon>Eukaryota</taxon>
        <taxon>Fungi</taxon>
        <taxon>Dikarya</taxon>
        <taxon>Basidiomycota</taxon>
        <taxon>Pucciniomycotina</taxon>
        <taxon>Pucciniomycetes</taxon>
        <taxon>Pucciniales</taxon>
        <taxon>Pucciniaceae</taxon>
        <taxon>Puccinia</taxon>
    </lineage>
</organism>
<dbReference type="EMBL" id="DS178352">
    <property type="protein sequence ID" value="EFP91774.2"/>
    <property type="molecule type" value="Genomic_DNA"/>
</dbReference>
<dbReference type="GeneID" id="10531717"/>
<dbReference type="InParanoid" id="E3L5E9"/>
<dbReference type="VEuPathDB" id="FungiDB:PGTG_17774"/>
<evidence type="ECO:0000313" key="1">
    <source>
        <dbReference type="EMBL" id="EFP91774.2"/>
    </source>
</evidence>
<reference evidence="1" key="2">
    <citation type="submission" date="2012-02" db="EMBL/GenBank/DDBJ databases">
        <title>The Genome Sequence of Puccinia graminis f. sp. tritici Strain CRL 75-36-700-3.</title>
        <authorList>
            <consortium name="The Broad Institute Genome Sequencing Platform"/>
            <person name="Birren B."/>
            <person name="Lander E."/>
            <person name="Galagan J."/>
            <person name="Nusbaum C."/>
            <person name="Devon K."/>
            <person name="Cuomo C."/>
            <person name="Jaffe D."/>
            <person name="Butler J."/>
            <person name="Alvarez P."/>
            <person name="Gnerre S."/>
            <person name="Grabherr M."/>
            <person name="Mauceli E."/>
            <person name="Brockman W."/>
            <person name="Young S."/>
            <person name="LaButti K."/>
            <person name="Sykes S."/>
            <person name="DeCaprio D."/>
            <person name="Crawford M."/>
            <person name="Koehrsen M."/>
            <person name="Engels R."/>
            <person name="Montgomery P."/>
            <person name="Pearson M."/>
            <person name="Howarth C."/>
            <person name="Larson L."/>
            <person name="White J."/>
            <person name="Zeng Q."/>
            <person name="Kodira C."/>
            <person name="Yandava C."/>
            <person name="Alvarado L."/>
            <person name="O'Leary S."/>
            <person name="Szabo L."/>
            <person name="Dean R."/>
            <person name="Schein J."/>
        </authorList>
    </citation>
    <scope>NUCLEOTIDE SEQUENCE</scope>
    <source>
        <strain evidence="1">CRL 75-36-700-3</strain>
    </source>
</reference>